<protein>
    <recommendedName>
        <fullName evidence="5">Trypsin</fullName>
    </recommendedName>
</protein>
<evidence type="ECO:0008006" key="5">
    <source>
        <dbReference type="Google" id="ProtNLM"/>
    </source>
</evidence>
<dbReference type="PANTHER" id="PTHR43019:SF23">
    <property type="entry name" value="PROTEASE DO-LIKE 5, CHLOROPLASTIC"/>
    <property type="match status" value="1"/>
</dbReference>
<name>A0A5B9MKR3_9BACT</name>
<evidence type="ECO:0000313" key="3">
    <source>
        <dbReference type="EMBL" id="QEG01060.1"/>
    </source>
</evidence>
<sequence precursor="true">MKAVITALCALLIAAQIGYLFVAESDDPRDSNDVREDRQSDQNDVGRADQLDLDSSDSPQMQPAMSPTSDDPEHAESDEDIKLIAQGSAVQIRDSLGELVGSGVVVSIAARSFDVLTAFHVIEGRDRFGVDAFIESRTDSLGPTHSFDAYVRHWGVVVIDTDRENDLAYLRVASLNRPREVVFLAAEPVDAPPPPAAWVIDSTELGPPDVQKVDGLMLETAKRPQEGRSVQMWRIDQQSKPGMSGSALLNAQGRLIGLASGNNGGDAYYCGLNKLRDFVHRVTPSEVRVLRGDRDASDAEEWLTR</sequence>
<dbReference type="Proteomes" id="UP000321353">
    <property type="component" value="Chromosome"/>
</dbReference>
<keyword evidence="2" id="KW-0732">Signal</keyword>
<gene>
    <name evidence="3" type="ORF">Mal15_51360</name>
</gene>
<feature type="compositionally biased region" description="Polar residues" evidence="1">
    <location>
        <begin position="59"/>
        <end position="69"/>
    </location>
</feature>
<keyword evidence="4" id="KW-1185">Reference proteome</keyword>
<organism evidence="3 4">
    <name type="scientific">Stieleria maiorica</name>
    <dbReference type="NCBI Taxonomy" id="2795974"/>
    <lineage>
        <taxon>Bacteria</taxon>
        <taxon>Pseudomonadati</taxon>
        <taxon>Planctomycetota</taxon>
        <taxon>Planctomycetia</taxon>
        <taxon>Pirellulales</taxon>
        <taxon>Pirellulaceae</taxon>
        <taxon>Stieleria</taxon>
    </lineage>
</organism>
<dbReference type="Gene3D" id="2.40.10.10">
    <property type="entry name" value="Trypsin-like serine proteases"/>
    <property type="match status" value="2"/>
</dbReference>
<reference evidence="3 4" key="1">
    <citation type="submission" date="2019-02" db="EMBL/GenBank/DDBJ databases">
        <title>Planctomycetal bacteria perform biofilm scaping via a novel small molecule.</title>
        <authorList>
            <person name="Jeske O."/>
            <person name="Boedeker C."/>
            <person name="Wiegand S."/>
            <person name="Breitling P."/>
            <person name="Kallscheuer N."/>
            <person name="Jogler M."/>
            <person name="Rohde M."/>
            <person name="Petersen J."/>
            <person name="Medema M.H."/>
            <person name="Surup F."/>
            <person name="Jogler C."/>
        </authorList>
    </citation>
    <scope>NUCLEOTIDE SEQUENCE [LARGE SCALE GENOMIC DNA]</scope>
    <source>
        <strain evidence="3 4">Mal15</strain>
    </source>
</reference>
<dbReference type="EMBL" id="CP036264">
    <property type="protein sequence ID" value="QEG01060.1"/>
    <property type="molecule type" value="Genomic_DNA"/>
</dbReference>
<feature type="compositionally biased region" description="Basic and acidic residues" evidence="1">
    <location>
        <begin position="26"/>
        <end position="50"/>
    </location>
</feature>
<proteinExistence type="predicted"/>
<dbReference type="InterPro" id="IPR009003">
    <property type="entry name" value="Peptidase_S1_PA"/>
</dbReference>
<accession>A0A5B9MKR3</accession>
<dbReference type="PANTHER" id="PTHR43019">
    <property type="entry name" value="SERINE ENDOPROTEASE DEGS"/>
    <property type="match status" value="1"/>
</dbReference>
<dbReference type="KEGG" id="smam:Mal15_51360"/>
<evidence type="ECO:0000256" key="2">
    <source>
        <dbReference type="SAM" id="SignalP"/>
    </source>
</evidence>
<dbReference type="InterPro" id="IPR043504">
    <property type="entry name" value="Peptidase_S1_PA_chymotrypsin"/>
</dbReference>
<feature type="chain" id="PRO_5023014357" description="Trypsin" evidence="2">
    <location>
        <begin position="23"/>
        <end position="305"/>
    </location>
</feature>
<feature type="signal peptide" evidence="2">
    <location>
        <begin position="1"/>
        <end position="22"/>
    </location>
</feature>
<dbReference type="SUPFAM" id="SSF50494">
    <property type="entry name" value="Trypsin-like serine proteases"/>
    <property type="match status" value="1"/>
</dbReference>
<dbReference type="AlphaFoldDB" id="A0A5B9MKR3"/>
<feature type="region of interest" description="Disordered" evidence="1">
    <location>
        <begin position="25"/>
        <end position="77"/>
    </location>
</feature>
<evidence type="ECO:0000256" key="1">
    <source>
        <dbReference type="SAM" id="MobiDB-lite"/>
    </source>
</evidence>
<dbReference type="Pfam" id="PF13365">
    <property type="entry name" value="Trypsin_2"/>
    <property type="match status" value="1"/>
</dbReference>
<evidence type="ECO:0000313" key="4">
    <source>
        <dbReference type="Proteomes" id="UP000321353"/>
    </source>
</evidence>